<feature type="chain" id="PRO_5037665887" evidence="1">
    <location>
        <begin position="28"/>
        <end position="364"/>
    </location>
</feature>
<keyword evidence="1" id="KW-0732">Signal</keyword>
<evidence type="ECO:0000313" key="3">
    <source>
        <dbReference type="EMBL" id="MBI5168325.1"/>
    </source>
</evidence>
<accession>A0A933W0U0</accession>
<evidence type="ECO:0000259" key="2">
    <source>
        <dbReference type="Pfam" id="PF13349"/>
    </source>
</evidence>
<evidence type="ECO:0000313" key="4">
    <source>
        <dbReference type="Proteomes" id="UP000696931"/>
    </source>
</evidence>
<gene>
    <name evidence="3" type="ORF">HZA61_02435</name>
</gene>
<feature type="signal peptide" evidence="1">
    <location>
        <begin position="1"/>
        <end position="27"/>
    </location>
</feature>
<dbReference type="PANTHER" id="PTHR34094:SF1">
    <property type="entry name" value="PROTEIN FAM185A"/>
    <property type="match status" value="1"/>
</dbReference>
<dbReference type="AlphaFoldDB" id="A0A933W0U0"/>
<dbReference type="Pfam" id="PF13349">
    <property type="entry name" value="DUF4097"/>
    <property type="match status" value="1"/>
</dbReference>
<organism evidence="3 4">
    <name type="scientific">Eiseniibacteriota bacterium</name>
    <dbReference type="NCBI Taxonomy" id="2212470"/>
    <lineage>
        <taxon>Bacteria</taxon>
        <taxon>Candidatus Eiseniibacteriota</taxon>
    </lineage>
</organism>
<dbReference type="Proteomes" id="UP000696931">
    <property type="component" value="Unassembled WGS sequence"/>
</dbReference>
<protein>
    <submittedName>
        <fullName evidence="3">DUF4097 family beta strand repeat protein</fullName>
    </submittedName>
</protein>
<sequence length="364" mass="38699">MKRSIRTVFAVATAAITILAAVRPAHAGGPYAERSDQTLSPAGLSGLVLDNPRGLVRIRPSTDGQLHVTAIKICRLQREEDSRRYARETAVESRAENGRWAVRVTYPKRIKAQIDFWDFFRSRSQHEMRFPLVEVQVLIEAPPAWAARVTTVSGDVDVEGLAGMLELHSTSGDLHVAATPGNVSAASVSGDLEVIRTGRCTARTVSGDVHVEDAGVLRVTTTSGDIDVRDTRDSLLLASTSGDLDVEGAPRGVTGTSSSGDIRVTAASGVVKVETRSGDIALMLDRDLRGCSARTTSGELTAELESRLDATLDLRTVSGSMDCTAPVRLTTKERTRLSAVFGRGGVPVALQTVSGDITLTSGGH</sequence>
<dbReference type="PANTHER" id="PTHR34094">
    <property type="match status" value="1"/>
</dbReference>
<dbReference type="EMBL" id="JACRIW010000020">
    <property type="protein sequence ID" value="MBI5168325.1"/>
    <property type="molecule type" value="Genomic_DNA"/>
</dbReference>
<reference evidence="3" key="1">
    <citation type="submission" date="2020-07" db="EMBL/GenBank/DDBJ databases">
        <title>Huge and variable diversity of episymbiotic CPR bacteria and DPANN archaea in groundwater ecosystems.</title>
        <authorList>
            <person name="He C.Y."/>
            <person name="Keren R."/>
            <person name="Whittaker M."/>
            <person name="Farag I.F."/>
            <person name="Doudna J."/>
            <person name="Cate J.H.D."/>
            <person name="Banfield J.F."/>
        </authorList>
    </citation>
    <scope>NUCLEOTIDE SEQUENCE</scope>
    <source>
        <strain evidence="3">NC_groundwater_1813_Pr3_B-0.1um_71_17</strain>
    </source>
</reference>
<proteinExistence type="predicted"/>
<comment type="caution">
    <text evidence="3">The sequence shown here is derived from an EMBL/GenBank/DDBJ whole genome shotgun (WGS) entry which is preliminary data.</text>
</comment>
<feature type="domain" description="DUF4097" evidence="2">
    <location>
        <begin position="201"/>
        <end position="359"/>
    </location>
</feature>
<name>A0A933W0U0_UNCEI</name>
<evidence type="ECO:0000256" key="1">
    <source>
        <dbReference type="SAM" id="SignalP"/>
    </source>
</evidence>
<dbReference type="InterPro" id="IPR025164">
    <property type="entry name" value="Toastrack_DUF4097"/>
</dbReference>